<reference evidence="2" key="1">
    <citation type="submission" date="2021-03" db="EMBL/GenBank/DDBJ databases">
        <title>Whole genome shotgun sequence of Actinoplanes consettensis NBRC 14913.</title>
        <authorList>
            <person name="Komaki H."/>
            <person name="Tamura T."/>
        </authorList>
    </citation>
    <scope>NUCLEOTIDE SEQUENCE</scope>
    <source>
        <strain evidence="2">NBRC 14913</strain>
    </source>
</reference>
<protein>
    <submittedName>
        <fullName evidence="2">Uncharacterized protein</fullName>
    </submittedName>
</protein>
<dbReference type="AlphaFoldDB" id="A0A919SD51"/>
<sequence length="188" mass="19877">MIDHHHGTLDRIVDTERRSLRPIGATAYEVAARTGDQLTALARLPGVLLYRGVRLAGHAPPIPYALSAGTRLVLVDTVAWPPGSYATTPGGAVLCDTTYIGQSAHLLLGAVRRLRRLQPRGHRVTAVVVVHPSIAGTLTLPGATGTELTWTHAACAVPTIAHRLRRHRASPGPSRAQTALTVATAPLS</sequence>
<evidence type="ECO:0000313" key="2">
    <source>
        <dbReference type="EMBL" id="GIM69494.1"/>
    </source>
</evidence>
<accession>A0A919SD51</accession>
<dbReference type="RefSeq" id="WP_212996492.1">
    <property type="nucleotide sequence ID" value="NZ_BAAATW010000005.1"/>
</dbReference>
<organism evidence="2 3">
    <name type="scientific">Winogradskya consettensis</name>
    <dbReference type="NCBI Taxonomy" id="113560"/>
    <lineage>
        <taxon>Bacteria</taxon>
        <taxon>Bacillati</taxon>
        <taxon>Actinomycetota</taxon>
        <taxon>Actinomycetes</taxon>
        <taxon>Micromonosporales</taxon>
        <taxon>Micromonosporaceae</taxon>
        <taxon>Winogradskya</taxon>
    </lineage>
</organism>
<dbReference type="Proteomes" id="UP000680865">
    <property type="component" value="Unassembled WGS sequence"/>
</dbReference>
<keyword evidence="3" id="KW-1185">Reference proteome</keyword>
<name>A0A919SD51_9ACTN</name>
<gene>
    <name evidence="2" type="ORF">Aco04nite_15480</name>
</gene>
<evidence type="ECO:0000256" key="1">
    <source>
        <dbReference type="SAM" id="MobiDB-lite"/>
    </source>
</evidence>
<proteinExistence type="predicted"/>
<feature type="region of interest" description="Disordered" evidence="1">
    <location>
        <begin position="168"/>
        <end position="188"/>
    </location>
</feature>
<dbReference type="EMBL" id="BOQP01000007">
    <property type="protein sequence ID" value="GIM69494.1"/>
    <property type="molecule type" value="Genomic_DNA"/>
</dbReference>
<evidence type="ECO:0000313" key="3">
    <source>
        <dbReference type="Proteomes" id="UP000680865"/>
    </source>
</evidence>
<feature type="compositionally biased region" description="Polar residues" evidence="1">
    <location>
        <begin position="175"/>
        <end position="188"/>
    </location>
</feature>
<comment type="caution">
    <text evidence="2">The sequence shown here is derived from an EMBL/GenBank/DDBJ whole genome shotgun (WGS) entry which is preliminary data.</text>
</comment>